<reference evidence="7" key="1">
    <citation type="journal article" date="2017" name="Nucleic Acids Res.">
        <title>Proteogenomics produces comprehensive and highly accurate protein-coding gene annotation in a complete genome assembly of Malassezia sympodialis.</title>
        <authorList>
            <person name="Zhu Y."/>
            <person name="Engstroem P.G."/>
            <person name="Tellgren-Roth C."/>
            <person name="Baudo C.D."/>
            <person name="Kennell J.C."/>
            <person name="Sun S."/>
            <person name="Billmyre R.B."/>
            <person name="Schroeder M.S."/>
            <person name="Andersson A."/>
            <person name="Holm T."/>
            <person name="Sigurgeirsson B."/>
            <person name="Wu G."/>
            <person name="Sankaranarayanan S.R."/>
            <person name="Siddharthan R."/>
            <person name="Sanyal K."/>
            <person name="Lundeberg J."/>
            <person name="Nystedt B."/>
            <person name="Boekhout T."/>
            <person name="Dawson T.L. Jr."/>
            <person name="Heitman J."/>
            <person name="Scheynius A."/>
            <person name="Lehtioe J."/>
        </authorList>
    </citation>
    <scope>NUCLEOTIDE SEQUENCE [LARGE SCALE GENOMIC DNA]</scope>
    <source>
        <strain evidence="7">ATCC 42132</strain>
    </source>
</reference>
<dbReference type="InterPro" id="IPR047125">
    <property type="entry name" value="DCTN5"/>
</dbReference>
<evidence type="ECO:0000256" key="4">
    <source>
        <dbReference type="ARBA" id="ARBA00034706"/>
    </source>
</evidence>
<evidence type="ECO:0000313" key="6">
    <source>
        <dbReference type="EMBL" id="SHO79768.1"/>
    </source>
</evidence>
<keyword evidence="2" id="KW-0963">Cytoplasm</keyword>
<evidence type="ECO:0000256" key="3">
    <source>
        <dbReference type="ARBA" id="ARBA00023212"/>
    </source>
</evidence>
<dbReference type="VEuPathDB" id="FungiDB:MSYG_4118"/>
<keyword evidence="3" id="KW-0206">Cytoskeleton</keyword>
<dbReference type="GO" id="GO:0005869">
    <property type="term" value="C:dynactin complex"/>
    <property type="evidence" value="ECO:0007669"/>
    <property type="project" value="TreeGrafter"/>
</dbReference>
<dbReference type="OrthoDB" id="417208at2759"/>
<protein>
    <recommendedName>
        <fullName evidence="5">Dynactin subunit 5</fullName>
    </recommendedName>
</protein>
<dbReference type="EMBL" id="LT671827">
    <property type="protein sequence ID" value="SHO79768.1"/>
    <property type="molecule type" value="Genomic_DNA"/>
</dbReference>
<dbReference type="STRING" id="1230383.A0A1M8ABF6"/>
<accession>A0A1M8ABF6</accession>
<keyword evidence="7" id="KW-1185">Reference proteome</keyword>
<organism evidence="6 7">
    <name type="scientific">Malassezia sympodialis (strain ATCC 42132)</name>
    <name type="common">Atopic eczema-associated yeast</name>
    <dbReference type="NCBI Taxonomy" id="1230383"/>
    <lineage>
        <taxon>Eukaryota</taxon>
        <taxon>Fungi</taxon>
        <taxon>Dikarya</taxon>
        <taxon>Basidiomycota</taxon>
        <taxon>Ustilaginomycotina</taxon>
        <taxon>Malasseziomycetes</taxon>
        <taxon>Malasseziales</taxon>
        <taxon>Malasseziaceae</taxon>
        <taxon>Malassezia</taxon>
    </lineage>
</organism>
<dbReference type="Pfam" id="PF21711">
    <property type="entry name" value="DCTN5"/>
    <property type="match status" value="1"/>
</dbReference>
<dbReference type="AlphaFoldDB" id="A0A1M8ABF6"/>
<evidence type="ECO:0000256" key="5">
    <source>
        <dbReference type="ARBA" id="ARBA00034865"/>
    </source>
</evidence>
<sequence length="195" mass="20595">MPRAAAPPEAPPGEYIRTASTGNKISRRCAIYGASNIVLGGKCLIEHRAVLRGDLTRPPRTPASGSVALATGRYVCIGEGSTLRPPAKTYQGVFSYFPMRIGDYVRIGAHSVVEAAQIGSHVDIGERCIVGRFCIVRDGAQILDGAVLAPHTVVPSHCVFGGSPARRVGTLPESFAEALEPALRTAYQAVEVSRA</sequence>
<dbReference type="InterPro" id="IPR011004">
    <property type="entry name" value="Trimer_LpxA-like_sf"/>
</dbReference>
<dbReference type="Proteomes" id="UP000186303">
    <property type="component" value="Chromosome 7"/>
</dbReference>
<dbReference type="SUPFAM" id="SSF51161">
    <property type="entry name" value="Trimeric LpxA-like enzymes"/>
    <property type="match status" value="1"/>
</dbReference>
<name>A0A1M8ABF6_MALS4</name>
<dbReference type="CDD" id="cd03359">
    <property type="entry name" value="LbH_Dynactin_5"/>
    <property type="match status" value="1"/>
</dbReference>
<evidence type="ECO:0000256" key="2">
    <source>
        <dbReference type="ARBA" id="ARBA00022490"/>
    </source>
</evidence>
<evidence type="ECO:0000256" key="1">
    <source>
        <dbReference type="ARBA" id="ARBA00004245"/>
    </source>
</evidence>
<comment type="subcellular location">
    <subcellularLocation>
        <location evidence="1">Cytoplasm</location>
        <location evidence="1">Cytoskeleton</location>
    </subcellularLocation>
</comment>
<dbReference type="PANTHER" id="PTHR46126">
    <property type="entry name" value="DYNACTIN SUBUNIT 5"/>
    <property type="match status" value="1"/>
</dbReference>
<proteinExistence type="inferred from homology"/>
<evidence type="ECO:0000313" key="7">
    <source>
        <dbReference type="Proteomes" id="UP000186303"/>
    </source>
</evidence>
<dbReference type="PANTHER" id="PTHR46126:SF1">
    <property type="entry name" value="DYNACTIN SUBUNIT 5"/>
    <property type="match status" value="1"/>
</dbReference>
<comment type="similarity">
    <text evidence="4">Belongs to the dynactin subunits 5/6 family. Dynactin subunit 5 subfamily.</text>
</comment>
<gene>
    <name evidence="6" type="ORF">MSYG_4118</name>
</gene>
<dbReference type="OMA" id="SQIHGTQ"/>
<dbReference type="Gene3D" id="2.160.10.10">
    <property type="entry name" value="Hexapeptide repeat proteins"/>
    <property type="match status" value="1"/>
</dbReference>